<dbReference type="AlphaFoldDB" id="A0AAW2ERJ1"/>
<evidence type="ECO:0000313" key="3">
    <source>
        <dbReference type="Proteomes" id="UP001430953"/>
    </source>
</evidence>
<proteinExistence type="predicted"/>
<feature type="region of interest" description="Disordered" evidence="1">
    <location>
        <begin position="33"/>
        <end position="62"/>
    </location>
</feature>
<accession>A0AAW2ERJ1</accession>
<sequence length="62" mass="7660">MKSEQSTSQYEASVCQYRINVSFPRFYNKKNISKTMKKKRKKRKKKRKKSILRRVCNRMKQE</sequence>
<keyword evidence="3" id="KW-1185">Reference proteome</keyword>
<gene>
    <name evidence="2" type="ORF">PUN28_017192</name>
</gene>
<evidence type="ECO:0000313" key="2">
    <source>
        <dbReference type="EMBL" id="KAL0104292.1"/>
    </source>
</evidence>
<name>A0AAW2ERJ1_9HYME</name>
<dbReference type="EMBL" id="JADYXP020000020">
    <property type="protein sequence ID" value="KAL0104292.1"/>
    <property type="molecule type" value="Genomic_DNA"/>
</dbReference>
<protein>
    <submittedName>
        <fullName evidence="2">Uncharacterized protein</fullName>
    </submittedName>
</protein>
<reference evidence="2 3" key="1">
    <citation type="submission" date="2023-03" db="EMBL/GenBank/DDBJ databases">
        <title>High recombination rates correlate with genetic variation in Cardiocondyla obscurior ants.</title>
        <authorList>
            <person name="Errbii M."/>
        </authorList>
    </citation>
    <scope>NUCLEOTIDE SEQUENCE [LARGE SCALE GENOMIC DNA]</scope>
    <source>
        <strain evidence="2">Alpha-2009</strain>
        <tissue evidence="2">Whole body</tissue>
    </source>
</reference>
<organism evidence="2 3">
    <name type="scientific">Cardiocondyla obscurior</name>
    <dbReference type="NCBI Taxonomy" id="286306"/>
    <lineage>
        <taxon>Eukaryota</taxon>
        <taxon>Metazoa</taxon>
        <taxon>Ecdysozoa</taxon>
        <taxon>Arthropoda</taxon>
        <taxon>Hexapoda</taxon>
        <taxon>Insecta</taxon>
        <taxon>Pterygota</taxon>
        <taxon>Neoptera</taxon>
        <taxon>Endopterygota</taxon>
        <taxon>Hymenoptera</taxon>
        <taxon>Apocrita</taxon>
        <taxon>Aculeata</taxon>
        <taxon>Formicoidea</taxon>
        <taxon>Formicidae</taxon>
        <taxon>Myrmicinae</taxon>
        <taxon>Cardiocondyla</taxon>
    </lineage>
</organism>
<dbReference type="Proteomes" id="UP001430953">
    <property type="component" value="Unassembled WGS sequence"/>
</dbReference>
<comment type="caution">
    <text evidence="2">The sequence shown here is derived from an EMBL/GenBank/DDBJ whole genome shotgun (WGS) entry which is preliminary data.</text>
</comment>
<evidence type="ECO:0000256" key="1">
    <source>
        <dbReference type="SAM" id="MobiDB-lite"/>
    </source>
</evidence>